<name>A0ABR7IS67_9CLOT</name>
<evidence type="ECO:0000256" key="2">
    <source>
        <dbReference type="SAM" id="Phobius"/>
    </source>
</evidence>
<keyword evidence="2" id="KW-0472">Membrane</keyword>
<dbReference type="Proteomes" id="UP000649151">
    <property type="component" value="Unassembled WGS sequence"/>
</dbReference>
<evidence type="ECO:0000256" key="1">
    <source>
        <dbReference type="SAM" id="MobiDB-lite"/>
    </source>
</evidence>
<evidence type="ECO:0000313" key="3">
    <source>
        <dbReference type="EMBL" id="MBC5787948.1"/>
    </source>
</evidence>
<evidence type="ECO:0000313" key="4">
    <source>
        <dbReference type="Proteomes" id="UP000649151"/>
    </source>
</evidence>
<keyword evidence="2" id="KW-0812">Transmembrane</keyword>
<comment type="caution">
    <text evidence="3">The sequence shown here is derived from an EMBL/GenBank/DDBJ whole genome shotgun (WGS) entry which is preliminary data.</text>
</comment>
<feature type="compositionally biased region" description="Polar residues" evidence="1">
    <location>
        <begin position="58"/>
        <end position="70"/>
    </location>
</feature>
<feature type="transmembrane region" description="Helical" evidence="2">
    <location>
        <begin position="20"/>
        <end position="41"/>
    </location>
</feature>
<sequence length="302" mass="34041">MRLLEKLVKWKCCFTTKNIAIISSTLAVLIITSIALFTYQLSNLTTTDNNNSLSSPLESAQESSRKTFSVDSSMQPQVSETISDIPITSTDAQTLTETETSKVQPCHHNYRNEVVPPTCSEQGYTIHTCQNCGYQYIDCYAAPQHDYGKYLCINCGMPDPSADPFYALNAWMAKNVPYNEEIQGYEWIYQVGDEKYIISTLGGGDAIVLQYCFGDEDLDLYFSASDFLDTYYSKGEEGGRYLMDKSDLIVPSKPLFDKDFAYMSQEFVEQYSKRIDDTINVAQNQMLSTIGMNLKSFGFPSL</sequence>
<dbReference type="EMBL" id="JACOQK010000001">
    <property type="protein sequence ID" value="MBC5787948.1"/>
    <property type="molecule type" value="Genomic_DNA"/>
</dbReference>
<proteinExistence type="predicted"/>
<feature type="region of interest" description="Disordered" evidence="1">
    <location>
        <begin position="50"/>
        <end position="70"/>
    </location>
</feature>
<reference evidence="3 4" key="1">
    <citation type="submission" date="2020-08" db="EMBL/GenBank/DDBJ databases">
        <title>Genome public.</title>
        <authorList>
            <person name="Liu C."/>
            <person name="Sun Q."/>
        </authorList>
    </citation>
    <scope>NUCLEOTIDE SEQUENCE [LARGE SCALE GENOMIC DNA]</scope>
    <source>
        <strain evidence="3 4">NSJ-27</strain>
    </source>
</reference>
<keyword evidence="2" id="KW-1133">Transmembrane helix</keyword>
<organism evidence="3 4">
    <name type="scientific">Clostridium facile</name>
    <dbReference type="NCBI Taxonomy" id="2763035"/>
    <lineage>
        <taxon>Bacteria</taxon>
        <taxon>Bacillati</taxon>
        <taxon>Bacillota</taxon>
        <taxon>Clostridia</taxon>
        <taxon>Eubacteriales</taxon>
        <taxon>Clostridiaceae</taxon>
        <taxon>Clostridium</taxon>
    </lineage>
</organism>
<gene>
    <name evidence="3" type="ORF">H8Z77_07960</name>
</gene>
<protein>
    <submittedName>
        <fullName evidence="3">Uncharacterized protein</fullName>
    </submittedName>
</protein>
<dbReference type="RefSeq" id="WP_069987403.1">
    <property type="nucleotide sequence ID" value="NZ_JACOQK010000001.1"/>
</dbReference>
<accession>A0ABR7IS67</accession>
<keyword evidence="4" id="KW-1185">Reference proteome</keyword>